<feature type="site" description="Important for catalytic activity, responsible for pKa modulation of the active site Glu and correct orientation of both the proton donor and substrate" evidence="4">
    <location>
        <position position="189"/>
    </location>
</feature>
<dbReference type="PANTHER" id="PTHR35279">
    <property type="match status" value="1"/>
</dbReference>
<feature type="chain" id="PRO_5017394111" evidence="6">
    <location>
        <begin position="32"/>
        <end position="344"/>
    </location>
</feature>
<proteinExistence type="inferred from homology"/>
<dbReference type="PANTHER" id="PTHR35279:SF1">
    <property type="entry name" value="ARABINANASE_LEVANSUCRASE_INVERTASE"/>
    <property type="match status" value="1"/>
</dbReference>
<keyword evidence="8" id="KW-1185">Reference proteome</keyword>
<dbReference type="SUPFAM" id="SSF75005">
    <property type="entry name" value="Arabinanase/levansucrase/invertase"/>
    <property type="match status" value="1"/>
</dbReference>
<dbReference type="RefSeq" id="WP_119758301.1">
    <property type="nucleotide sequence ID" value="NZ_CP032382.1"/>
</dbReference>
<dbReference type="InterPro" id="IPR023296">
    <property type="entry name" value="Glyco_hydro_beta-prop_sf"/>
</dbReference>
<dbReference type="Pfam" id="PF04616">
    <property type="entry name" value="Glyco_hydro_43"/>
    <property type="match status" value="1"/>
</dbReference>
<dbReference type="Gene3D" id="2.115.10.20">
    <property type="entry name" value="Glycosyl hydrolase domain, family 43"/>
    <property type="match status" value="2"/>
</dbReference>
<keyword evidence="3 5" id="KW-0326">Glycosidase</keyword>
<evidence type="ECO:0000313" key="7">
    <source>
        <dbReference type="EMBL" id="AYB35050.1"/>
    </source>
</evidence>
<dbReference type="EMBL" id="CP032382">
    <property type="protein sequence ID" value="AYB35050.1"/>
    <property type="molecule type" value="Genomic_DNA"/>
</dbReference>
<organism evidence="7 8">
    <name type="scientific">Chryseolinea soli</name>
    <dbReference type="NCBI Taxonomy" id="2321403"/>
    <lineage>
        <taxon>Bacteria</taxon>
        <taxon>Pseudomonadati</taxon>
        <taxon>Bacteroidota</taxon>
        <taxon>Cytophagia</taxon>
        <taxon>Cytophagales</taxon>
        <taxon>Fulvivirgaceae</taxon>
        <taxon>Chryseolinea</taxon>
    </lineage>
</organism>
<dbReference type="AlphaFoldDB" id="A0A385SZ32"/>
<reference evidence="8" key="1">
    <citation type="submission" date="2018-09" db="EMBL/GenBank/DDBJ databases">
        <title>Chryseolinea sp. KIS68-18 isolated from soil.</title>
        <authorList>
            <person name="Weon H.-Y."/>
            <person name="Kwon S.-W."/>
            <person name="Lee S.A."/>
        </authorList>
    </citation>
    <scope>NUCLEOTIDE SEQUENCE [LARGE SCALE GENOMIC DNA]</scope>
    <source>
        <strain evidence="8">KIS68-18</strain>
    </source>
</reference>
<keyword evidence="6" id="KW-0732">Signal</keyword>
<name>A0A385SZ32_9BACT</name>
<dbReference type="InterPro" id="IPR006710">
    <property type="entry name" value="Glyco_hydro_43"/>
</dbReference>
<dbReference type="GO" id="GO:0004553">
    <property type="term" value="F:hydrolase activity, hydrolyzing O-glycosyl compounds"/>
    <property type="evidence" value="ECO:0007669"/>
    <property type="project" value="InterPro"/>
</dbReference>
<evidence type="ECO:0000256" key="4">
    <source>
        <dbReference type="PIRSR" id="PIRSR606710-2"/>
    </source>
</evidence>
<dbReference type="KEGG" id="chk:D4L85_32690"/>
<comment type="similarity">
    <text evidence="1 5">Belongs to the glycosyl hydrolase 43 family.</text>
</comment>
<accession>A0A385SZ32</accession>
<feature type="signal peptide" evidence="6">
    <location>
        <begin position="1"/>
        <end position="31"/>
    </location>
</feature>
<dbReference type="GO" id="GO:0005975">
    <property type="term" value="P:carbohydrate metabolic process"/>
    <property type="evidence" value="ECO:0007669"/>
    <property type="project" value="InterPro"/>
</dbReference>
<evidence type="ECO:0000313" key="8">
    <source>
        <dbReference type="Proteomes" id="UP000266183"/>
    </source>
</evidence>
<gene>
    <name evidence="7" type="ORF">D4L85_32690</name>
</gene>
<protein>
    <submittedName>
        <fullName evidence="7">Uncharacterized protein</fullName>
    </submittedName>
</protein>
<evidence type="ECO:0000256" key="5">
    <source>
        <dbReference type="RuleBase" id="RU361187"/>
    </source>
</evidence>
<evidence type="ECO:0000256" key="6">
    <source>
        <dbReference type="SAM" id="SignalP"/>
    </source>
</evidence>
<keyword evidence="2 5" id="KW-0378">Hydrolase</keyword>
<evidence type="ECO:0000256" key="1">
    <source>
        <dbReference type="ARBA" id="ARBA00009865"/>
    </source>
</evidence>
<sequence length="344" mass="37510">MSTIIPSPLSMPTRIKILLLFLLTPAFFACSSDETPLSWSTWVANDSPVFQGQFPLVGDPSVINENGSYRMFYTGFDPNRTPQGPEICQATSTDGLNWTNVDVNDPVEGRMLYANSTAWSNAHETCFALKFNNGYFLYFVGYQDTGGGVFKSGPVSLGLATSADAKNFEAQPNPVVISSPQGFDRDALDSPSIIHYQDSLFMLYTGYCFTSCGPVAARLLAATSADGVTWFKKSTPVIDASEIAWAPKGVAEAEIVEGPDHFYYLFMTSVDEPHVIGVAKGKTPFGPWEVNPTPIVKADKSFSSRGAVAPGVVIENNRVRLWYHGFTSDKIQIGYAESAWPITN</sequence>
<evidence type="ECO:0000256" key="2">
    <source>
        <dbReference type="ARBA" id="ARBA00022801"/>
    </source>
</evidence>
<dbReference type="Proteomes" id="UP000266183">
    <property type="component" value="Chromosome"/>
</dbReference>
<evidence type="ECO:0000256" key="3">
    <source>
        <dbReference type="ARBA" id="ARBA00023295"/>
    </source>
</evidence>